<proteinExistence type="predicted"/>
<dbReference type="Gene3D" id="3.30.160.60">
    <property type="entry name" value="Classic Zinc Finger"/>
    <property type="match status" value="1"/>
</dbReference>
<feature type="compositionally biased region" description="Low complexity" evidence="2">
    <location>
        <begin position="83"/>
        <end position="106"/>
    </location>
</feature>
<dbReference type="OrthoDB" id="8895262at2759"/>
<keyword evidence="1" id="KW-0863">Zinc-finger</keyword>
<keyword evidence="1" id="KW-0479">Metal-binding</keyword>
<evidence type="ECO:0000256" key="2">
    <source>
        <dbReference type="SAM" id="MobiDB-lite"/>
    </source>
</evidence>
<dbReference type="PROSITE" id="PS50157">
    <property type="entry name" value="ZINC_FINGER_C2H2_2"/>
    <property type="match status" value="1"/>
</dbReference>
<dbReference type="SUPFAM" id="SSF57667">
    <property type="entry name" value="beta-beta-alpha zinc fingers"/>
    <property type="match status" value="1"/>
</dbReference>
<name>A0A8J4ULB2_CLAMG</name>
<dbReference type="InterPro" id="IPR036236">
    <property type="entry name" value="Znf_C2H2_sf"/>
</dbReference>
<comment type="caution">
    <text evidence="4">The sequence shown here is derived from an EMBL/GenBank/DDBJ whole genome shotgun (WGS) entry which is preliminary data.</text>
</comment>
<organism evidence="4 5">
    <name type="scientific">Clarias magur</name>
    <name type="common">Asian catfish</name>
    <name type="synonym">Macropteronotus magur</name>
    <dbReference type="NCBI Taxonomy" id="1594786"/>
    <lineage>
        <taxon>Eukaryota</taxon>
        <taxon>Metazoa</taxon>
        <taxon>Chordata</taxon>
        <taxon>Craniata</taxon>
        <taxon>Vertebrata</taxon>
        <taxon>Euteleostomi</taxon>
        <taxon>Actinopterygii</taxon>
        <taxon>Neopterygii</taxon>
        <taxon>Teleostei</taxon>
        <taxon>Ostariophysi</taxon>
        <taxon>Siluriformes</taxon>
        <taxon>Clariidae</taxon>
        <taxon>Clarias</taxon>
    </lineage>
</organism>
<accession>A0A8J4ULB2</accession>
<evidence type="ECO:0000313" key="5">
    <source>
        <dbReference type="Proteomes" id="UP000727407"/>
    </source>
</evidence>
<evidence type="ECO:0000313" key="4">
    <source>
        <dbReference type="EMBL" id="KAF5904044.1"/>
    </source>
</evidence>
<evidence type="ECO:0000259" key="3">
    <source>
        <dbReference type="PROSITE" id="PS50157"/>
    </source>
</evidence>
<feature type="region of interest" description="Disordered" evidence="2">
    <location>
        <begin position="1"/>
        <end position="28"/>
    </location>
</feature>
<reference evidence="4" key="1">
    <citation type="submission" date="2020-07" db="EMBL/GenBank/DDBJ databases">
        <title>Clarias magur genome sequencing, assembly and annotation.</title>
        <authorList>
            <person name="Kushwaha B."/>
            <person name="Kumar R."/>
            <person name="Das P."/>
            <person name="Joshi C.G."/>
            <person name="Kumar D."/>
            <person name="Nagpure N.S."/>
            <person name="Pandey M."/>
            <person name="Agarwal S."/>
            <person name="Srivastava S."/>
            <person name="Singh M."/>
            <person name="Sahoo L."/>
            <person name="Jayasankar P."/>
            <person name="Meher P.K."/>
            <person name="Koringa P.G."/>
            <person name="Iquebal M.A."/>
            <person name="Das S.P."/>
            <person name="Bit A."/>
            <person name="Patnaik S."/>
            <person name="Patel N."/>
            <person name="Shah T.M."/>
            <person name="Hinsu A."/>
            <person name="Jena J.K."/>
        </authorList>
    </citation>
    <scope>NUCLEOTIDE SEQUENCE</scope>
    <source>
        <strain evidence="4">CIFAMagur01</strain>
        <tissue evidence="4">Testis</tissue>
    </source>
</reference>
<feature type="non-terminal residue" evidence="4">
    <location>
        <position position="177"/>
    </location>
</feature>
<dbReference type="InterPro" id="IPR013087">
    <property type="entry name" value="Znf_C2H2_type"/>
</dbReference>
<dbReference type="GO" id="GO:0008270">
    <property type="term" value="F:zinc ion binding"/>
    <property type="evidence" value="ECO:0007669"/>
    <property type="project" value="UniProtKB-KW"/>
</dbReference>
<feature type="domain" description="C2H2-type" evidence="3">
    <location>
        <begin position="145"/>
        <end position="172"/>
    </location>
</feature>
<keyword evidence="5" id="KW-1185">Reference proteome</keyword>
<dbReference type="Proteomes" id="UP000727407">
    <property type="component" value="Unassembled WGS sequence"/>
</dbReference>
<protein>
    <submittedName>
        <fullName evidence="4">Zinc finger protein</fullName>
    </submittedName>
</protein>
<dbReference type="EMBL" id="QNUK01000064">
    <property type="protein sequence ID" value="KAF5904044.1"/>
    <property type="molecule type" value="Genomic_DNA"/>
</dbReference>
<feature type="region of interest" description="Disordered" evidence="2">
    <location>
        <begin position="82"/>
        <end position="114"/>
    </location>
</feature>
<evidence type="ECO:0000256" key="1">
    <source>
        <dbReference type="PROSITE-ProRule" id="PRU00042"/>
    </source>
</evidence>
<dbReference type="AlphaFoldDB" id="A0A8J4ULB2"/>
<gene>
    <name evidence="4" type="primary">znf319</name>
    <name evidence="4" type="ORF">DAT39_006252</name>
</gene>
<sequence>MSSSLPHHLSHRGQSSNPFPLDSHAKRSHYGTKLNPYTRARMAEAWQQHAVAPPPVVHTIPPGAESALGCAVYGIVLQPETLQSQQQQHHSQQHSQQQQHPSQAQQPTLQVGSEGGHKCGACGHDISHLANPHEHQCMVSQDRSFQCTQCLKIFHQATDLLEHQCVQVEQKPFVCGV</sequence>
<keyword evidence="1" id="KW-0862">Zinc</keyword>